<reference evidence="3" key="1">
    <citation type="submission" date="2016-06" db="EMBL/GenBank/DDBJ databases">
        <authorList>
            <person name="Varghese N."/>
            <person name="Submissions Spin"/>
        </authorList>
    </citation>
    <scope>NUCLEOTIDE SEQUENCE [LARGE SCALE GENOMIC DNA]</scope>
    <source>
        <strain evidence="3">DSM 45431</strain>
    </source>
</reference>
<protein>
    <submittedName>
        <fullName evidence="2">Pimeloyl-ACP methyl ester carboxylesterase</fullName>
    </submittedName>
</protein>
<dbReference type="Pfam" id="PF12697">
    <property type="entry name" value="Abhydrolase_6"/>
    <property type="match status" value="1"/>
</dbReference>
<dbReference type="AlphaFoldDB" id="A0A1C6TDJ8"/>
<dbReference type="SUPFAM" id="SSF53474">
    <property type="entry name" value="alpha/beta-Hydrolases"/>
    <property type="match status" value="1"/>
</dbReference>
<dbReference type="InterPro" id="IPR000073">
    <property type="entry name" value="AB_hydrolase_1"/>
</dbReference>
<dbReference type="OrthoDB" id="3810256at2"/>
<organism evidence="2 3">
    <name type="scientific">Micromonospora rhizosphaerae</name>
    <dbReference type="NCBI Taxonomy" id="568872"/>
    <lineage>
        <taxon>Bacteria</taxon>
        <taxon>Bacillati</taxon>
        <taxon>Actinomycetota</taxon>
        <taxon>Actinomycetes</taxon>
        <taxon>Micromonosporales</taxon>
        <taxon>Micromonosporaceae</taxon>
        <taxon>Micromonospora</taxon>
    </lineage>
</organism>
<name>A0A1C6TDJ8_9ACTN</name>
<dbReference type="Proteomes" id="UP000199413">
    <property type="component" value="Unassembled WGS sequence"/>
</dbReference>
<evidence type="ECO:0000259" key="1">
    <source>
        <dbReference type="Pfam" id="PF12697"/>
    </source>
</evidence>
<dbReference type="InterPro" id="IPR029058">
    <property type="entry name" value="AB_hydrolase_fold"/>
</dbReference>
<accession>A0A1C6TDJ8</accession>
<dbReference type="RefSeq" id="WP_091347662.1">
    <property type="nucleotide sequence ID" value="NZ_FMHV01000002.1"/>
</dbReference>
<gene>
    <name evidence="2" type="ORF">GA0070624_6729</name>
</gene>
<proteinExistence type="predicted"/>
<sequence>MRPDTIVLIHGFWVTPRSWENWKARYEGQGFRVLTPTYPGFEVGVETLNADPSPVERLTVPDIIRHLEAVIRELPTPPIIMGHSAGGAFTQILLDHGLGAAGVALNSAPTEGVKVTPPTQLKAAFPVLDNPAGAIGYSPEQWRYAFTNTFSEEESLALYQRYHVPASATIFWGSLLANFRPGHQHTWVDYHNDDRAPLLFVSGGEDHLMPPSVQRSNAAHYRSNAVTEIREYPGYPHLLPAQQGWEQIADDVLAWALANAR</sequence>
<evidence type="ECO:0000313" key="3">
    <source>
        <dbReference type="Proteomes" id="UP000199413"/>
    </source>
</evidence>
<dbReference type="EMBL" id="FMHV01000002">
    <property type="protein sequence ID" value="SCL39900.1"/>
    <property type="molecule type" value="Genomic_DNA"/>
</dbReference>
<keyword evidence="3" id="KW-1185">Reference proteome</keyword>
<feature type="domain" description="AB hydrolase-1" evidence="1">
    <location>
        <begin position="6"/>
        <end position="250"/>
    </location>
</feature>
<evidence type="ECO:0000313" key="2">
    <source>
        <dbReference type="EMBL" id="SCL39900.1"/>
    </source>
</evidence>
<dbReference type="Gene3D" id="3.40.50.1820">
    <property type="entry name" value="alpha/beta hydrolase"/>
    <property type="match status" value="1"/>
</dbReference>
<dbReference type="GO" id="GO:0003824">
    <property type="term" value="F:catalytic activity"/>
    <property type="evidence" value="ECO:0007669"/>
    <property type="project" value="UniProtKB-ARBA"/>
</dbReference>
<dbReference type="STRING" id="568872.GA0070624_6729"/>